<dbReference type="PANTHER" id="PTHR17490">
    <property type="entry name" value="SUA5"/>
    <property type="match status" value="1"/>
</dbReference>
<sequence>MSVRVDCSNPAERAAGLRVAAAALRRGDLVVVPTDTVYGLAADAFAPQAVARLLAAKGRGRSMPSPVLVNSPADLDDLVENLPKVARELVTAFWPGALTVVARHKASLTWDLGDTSGTVALRMPDHPLALDLLKATGPLAVSSANLTGHASPQDCDAAQSMLADTVAVYLDGGPTPAAVPSSIVDVTGQVPVLVRAGAISAQRLREIAPGLRES</sequence>
<evidence type="ECO:0000256" key="6">
    <source>
        <dbReference type="ARBA" id="ARBA00022694"/>
    </source>
</evidence>
<organism evidence="13">
    <name type="scientific">Streptomyces sp. Y1</name>
    <dbReference type="NCBI Taxonomy" id="3238634"/>
    <lineage>
        <taxon>Bacteria</taxon>
        <taxon>Bacillati</taxon>
        <taxon>Actinomycetota</taxon>
        <taxon>Actinomycetes</taxon>
        <taxon>Kitasatosporales</taxon>
        <taxon>Streptomycetaceae</taxon>
        <taxon>Streptomyces</taxon>
    </lineage>
</organism>
<dbReference type="EC" id="2.7.7.87" evidence="3"/>
<evidence type="ECO:0000313" key="13">
    <source>
        <dbReference type="EMBL" id="XDQ82595.1"/>
    </source>
</evidence>
<evidence type="ECO:0000256" key="10">
    <source>
        <dbReference type="ARBA" id="ARBA00029774"/>
    </source>
</evidence>
<dbReference type="RefSeq" id="WP_369184921.1">
    <property type="nucleotide sequence ID" value="NZ_CP163445.1"/>
</dbReference>
<name>A0AB39TTX0_9ACTN</name>
<evidence type="ECO:0000256" key="1">
    <source>
        <dbReference type="ARBA" id="ARBA00004496"/>
    </source>
</evidence>
<dbReference type="AlphaFoldDB" id="A0AB39TTX0"/>
<comment type="catalytic activity">
    <reaction evidence="11">
        <text>L-threonine + hydrogencarbonate + ATP = L-threonylcarbamoyladenylate + diphosphate + H2O</text>
        <dbReference type="Rhea" id="RHEA:36407"/>
        <dbReference type="ChEBI" id="CHEBI:15377"/>
        <dbReference type="ChEBI" id="CHEBI:17544"/>
        <dbReference type="ChEBI" id="CHEBI:30616"/>
        <dbReference type="ChEBI" id="CHEBI:33019"/>
        <dbReference type="ChEBI" id="CHEBI:57926"/>
        <dbReference type="ChEBI" id="CHEBI:73682"/>
        <dbReference type="EC" id="2.7.7.87"/>
    </reaction>
</comment>
<keyword evidence="6" id="KW-0819">tRNA processing</keyword>
<dbReference type="PROSITE" id="PS51163">
    <property type="entry name" value="YRDC"/>
    <property type="match status" value="1"/>
</dbReference>
<protein>
    <recommendedName>
        <fullName evidence="10">L-threonylcarbamoyladenylate synthase</fullName>
        <ecNumber evidence="3">2.7.7.87</ecNumber>
    </recommendedName>
    <alternativeName>
        <fullName evidence="10">L-threonylcarbamoyladenylate synthase</fullName>
    </alternativeName>
</protein>
<keyword evidence="5 13" id="KW-0808">Transferase</keyword>
<dbReference type="GO" id="GO:0000049">
    <property type="term" value="F:tRNA binding"/>
    <property type="evidence" value="ECO:0007669"/>
    <property type="project" value="TreeGrafter"/>
</dbReference>
<dbReference type="InterPro" id="IPR050156">
    <property type="entry name" value="TC-AMP_synthase_SUA5"/>
</dbReference>
<comment type="subcellular location">
    <subcellularLocation>
        <location evidence="1">Cytoplasm</location>
    </subcellularLocation>
</comment>
<proteinExistence type="inferred from homology"/>
<evidence type="ECO:0000256" key="2">
    <source>
        <dbReference type="ARBA" id="ARBA00007663"/>
    </source>
</evidence>
<keyword evidence="9" id="KW-0067">ATP-binding</keyword>
<dbReference type="GO" id="GO:0005737">
    <property type="term" value="C:cytoplasm"/>
    <property type="evidence" value="ECO:0007669"/>
    <property type="project" value="UniProtKB-SubCell"/>
</dbReference>
<keyword evidence="8" id="KW-0547">Nucleotide-binding</keyword>
<gene>
    <name evidence="13" type="ORF">AB2U05_30910</name>
</gene>
<dbReference type="GO" id="GO:0061710">
    <property type="term" value="F:L-threonylcarbamoyladenylate synthase"/>
    <property type="evidence" value="ECO:0007669"/>
    <property type="project" value="UniProtKB-EC"/>
</dbReference>
<dbReference type="InterPro" id="IPR006070">
    <property type="entry name" value="Sua5-like_dom"/>
</dbReference>
<reference evidence="13" key="1">
    <citation type="submission" date="2024-07" db="EMBL/GenBank/DDBJ databases">
        <authorList>
            <person name="Yu S.T."/>
        </authorList>
    </citation>
    <scope>NUCLEOTIDE SEQUENCE</scope>
    <source>
        <strain evidence="13">Y1</strain>
    </source>
</reference>
<keyword evidence="7 13" id="KW-0548">Nucleotidyltransferase</keyword>
<feature type="domain" description="YrdC-like" evidence="12">
    <location>
        <begin position="14"/>
        <end position="199"/>
    </location>
</feature>
<evidence type="ECO:0000259" key="12">
    <source>
        <dbReference type="PROSITE" id="PS51163"/>
    </source>
</evidence>
<dbReference type="GO" id="GO:0003725">
    <property type="term" value="F:double-stranded RNA binding"/>
    <property type="evidence" value="ECO:0007669"/>
    <property type="project" value="InterPro"/>
</dbReference>
<dbReference type="EMBL" id="CP163445">
    <property type="protein sequence ID" value="XDQ82595.1"/>
    <property type="molecule type" value="Genomic_DNA"/>
</dbReference>
<dbReference type="InterPro" id="IPR017945">
    <property type="entry name" value="DHBP_synth_RibB-like_a/b_dom"/>
</dbReference>
<dbReference type="Gene3D" id="3.90.870.10">
    <property type="entry name" value="DHBP synthase"/>
    <property type="match status" value="1"/>
</dbReference>
<dbReference type="SUPFAM" id="SSF55821">
    <property type="entry name" value="YrdC/RibB"/>
    <property type="match status" value="1"/>
</dbReference>
<evidence type="ECO:0000256" key="5">
    <source>
        <dbReference type="ARBA" id="ARBA00022679"/>
    </source>
</evidence>
<dbReference type="GO" id="GO:0008033">
    <property type="term" value="P:tRNA processing"/>
    <property type="evidence" value="ECO:0007669"/>
    <property type="project" value="UniProtKB-KW"/>
</dbReference>
<evidence type="ECO:0000256" key="8">
    <source>
        <dbReference type="ARBA" id="ARBA00022741"/>
    </source>
</evidence>
<dbReference type="GO" id="GO:0005524">
    <property type="term" value="F:ATP binding"/>
    <property type="evidence" value="ECO:0007669"/>
    <property type="project" value="UniProtKB-KW"/>
</dbReference>
<comment type="similarity">
    <text evidence="2">Belongs to the SUA5 family.</text>
</comment>
<dbReference type="PANTHER" id="PTHR17490:SF16">
    <property type="entry name" value="THREONYLCARBAMOYL-AMP SYNTHASE"/>
    <property type="match status" value="1"/>
</dbReference>
<evidence type="ECO:0000256" key="4">
    <source>
        <dbReference type="ARBA" id="ARBA00022490"/>
    </source>
</evidence>
<dbReference type="NCBIfam" id="TIGR00057">
    <property type="entry name" value="L-threonylcarbamoyladenylate synthase"/>
    <property type="match status" value="1"/>
</dbReference>
<dbReference type="GO" id="GO:0006450">
    <property type="term" value="P:regulation of translational fidelity"/>
    <property type="evidence" value="ECO:0007669"/>
    <property type="project" value="TreeGrafter"/>
</dbReference>
<evidence type="ECO:0000256" key="7">
    <source>
        <dbReference type="ARBA" id="ARBA00022695"/>
    </source>
</evidence>
<keyword evidence="4" id="KW-0963">Cytoplasm</keyword>
<accession>A0AB39TTX0</accession>
<evidence type="ECO:0000256" key="3">
    <source>
        <dbReference type="ARBA" id="ARBA00012584"/>
    </source>
</evidence>
<evidence type="ECO:0000256" key="11">
    <source>
        <dbReference type="ARBA" id="ARBA00048366"/>
    </source>
</evidence>
<evidence type="ECO:0000256" key="9">
    <source>
        <dbReference type="ARBA" id="ARBA00022840"/>
    </source>
</evidence>
<dbReference type="Pfam" id="PF01300">
    <property type="entry name" value="Sua5_yciO_yrdC"/>
    <property type="match status" value="1"/>
</dbReference>